<feature type="region of interest" description="Disordered" evidence="1">
    <location>
        <begin position="1"/>
        <end position="20"/>
    </location>
</feature>
<evidence type="ECO:0000313" key="5">
    <source>
        <dbReference type="Proteomes" id="UP000000379"/>
    </source>
</evidence>
<gene>
    <name evidence="4" type="ordered locus">Trad_1155</name>
</gene>
<organism evidence="4 5">
    <name type="scientific">Truepera radiovictrix (strain DSM 17093 / CIP 108686 / LMG 22925 / RQ-24)</name>
    <dbReference type="NCBI Taxonomy" id="649638"/>
    <lineage>
        <taxon>Bacteria</taxon>
        <taxon>Thermotogati</taxon>
        <taxon>Deinococcota</taxon>
        <taxon>Deinococci</taxon>
        <taxon>Trueperales</taxon>
        <taxon>Trueperaceae</taxon>
        <taxon>Truepera</taxon>
    </lineage>
</organism>
<proteinExistence type="predicted"/>
<dbReference type="Pfam" id="PF10615">
    <property type="entry name" value="DUF2470"/>
    <property type="match status" value="1"/>
</dbReference>
<evidence type="ECO:0000313" key="4">
    <source>
        <dbReference type="EMBL" id="ADI14280.1"/>
    </source>
</evidence>
<dbReference type="HOGENOM" id="CLU_053419_1_1_0"/>
<dbReference type="GO" id="GO:0005737">
    <property type="term" value="C:cytoplasm"/>
    <property type="evidence" value="ECO:0007669"/>
    <property type="project" value="UniProtKB-ARBA"/>
</dbReference>
<dbReference type="KEGG" id="tra:Trad_1155"/>
<evidence type="ECO:0000256" key="1">
    <source>
        <dbReference type="SAM" id="MobiDB-lite"/>
    </source>
</evidence>
<dbReference type="AlphaFoldDB" id="D7CW17"/>
<feature type="domain" description="DUF2470" evidence="2">
    <location>
        <begin position="175"/>
        <end position="252"/>
    </location>
</feature>
<name>D7CW17_TRURR</name>
<dbReference type="RefSeq" id="WP_013177651.1">
    <property type="nucleotide sequence ID" value="NC_014221.1"/>
</dbReference>
<dbReference type="Proteomes" id="UP000000379">
    <property type="component" value="Chromosome"/>
</dbReference>
<dbReference type="InterPro" id="IPR055343">
    <property type="entry name" value="CREG_beta-barrel"/>
</dbReference>
<dbReference type="Gene3D" id="2.30.110.10">
    <property type="entry name" value="Electron Transport, Fmn-binding Protein, Chain A"/>
    <property type="match status" value="1"/>
</dbReference>
<protein>
    <submittedName>
        <fullName evidence="4">Uncharacterized protein</fullName>
    </submittedName>
</protein>
<sequence length="262" mass="28616">MLDPQPHAKGPPRPDPKRPSYAEAARTLLAGSRHGVLATSDARGYPYTSVVELLPLEGGDALFLLSDLAEHTKNLKRDPKASLLVATDLESERVLAQARLSLIGVLEPEPDPALLPAYLELHPSAAAYSGFADFHRYRLRPQRAFYIGGFGRMGWVDAEAYRRAEPDPLRRAAPAILAHMNGDHAHNLVAYARALVGVSWAARATMLGLDRYGFDLEVRGGADEEERVKTVRLAFERPVNDPRGVRDEMVRLAAAARAALGA</sequence>
<dbReference type="OrthoDB" id="9776211at2"/>
<dbReference type="EMBL" id="CP002049">
    <property type="protein sequence ID" value="ADI14280.1"/>
    <property type="molecule type" value="Genomic_DNA"/>
</dbReference>
<dbReference type="PANTHER" id="PTHR13343">
    <property type="entry name" value="CREG1 PROTEIN"/>
    <property type="match status" value="1"/>
</dbReference>
<reference evidence="5" key="1">
    <citation type="submission" date="2010-05" db="EMBL/GenBank/DDBJ databases">
        <title>The complete genome of Truepera radiovictris DSM 17093.</title>
        <authorList>
            <consortium name="US DOE Joint Genome Institute (JGI-PGF)"/>
            <person name="Lucas S."/>
            <person name="Copeland A."/>
            <person name="Lapidus A."/>
            <person name="Glavina del Rio T."/>
            <person name="Dalin E."/>
            <person name="Tice H."/>
            <person name="Bruce D."/>
            <person name="Goodwin L."/>
            <person name="Pitluck S."/>
            <person name="Kyrpides N."/>
            <person name="Mavromatis K."/>
            <person name="Ovchinnikova G."/>
            <person name="Munk A.C."/>
            <person name="Detter J.C."/>
            <person name="Han C."/>
            <person name="Tapia R."/>
            <person name="Land M."/>
            <person name="Hauser L."/>
            <person name="Markowitz V."/>
            <person name="Cheng J.-F."/>
            <person name="Hugenholtz P."/>
            <person name="Woyke T."/>
            <person name="Wu D."/>
            <person name="Tindall B."/>
            <person name="Pomrenke H.G."/>
            <person name="Brambilla E."/>
            <person name="Klenk H.-P."/>
            <person name="Eisen J.A."/>
        </authorList>
    </citation>
    <scope>NUCLEOTIDE SEQUENCE [LARGE SCALE GENOMIC DNA]</scope>
    <source>
        <strain evidence="5">DSM 17093 / CIP 108686 / LMG 22925 / RQ-24</strain>
    </source>
</reference>
<dbReference type="InterPro" id="IPR037119">
    <property type="entry name" value="Haem_oxidase_HugZ-like_sf"/>
</dbReference>
<evidence type="ECO:0000259" key="3">
    <source>
        <dbReference type="Pfam" id="PF13883"/>
    </source>
</evidence>
<dbReference type="Pfam" id="PF13883">
    <property type="entry name" value="CREG_beta-barrel"/>
    <property type="match status" value="1"/>
</dbReference>
<keyword evidence="5" id="KW-1185">Reference proteome</keyword>
<dbReference type="InterPro" id="IPR012349">
    <property type="entry name" value="Split_barrel_FMN-bd"/>
</dbReference>
<dbReference type="InterPro" id="IPR019595">
    <property type="entry name" value="DUF2470"/>
</dbReference>
<reference evidence="4 5" key="2">
    <citation type="journal article" date="2011" name="Stand. Genomic Sci.">
        <title>Complete genome sequence of Truepera radiovictrix type strain (RQ-24).</title>
        <authorList>
            <person name="Ivanova N."/>
            <person name="Rohde C."/>
            <person name="Munk C."/>
            <person name="Nolan M."/>
            <person name="Lucas S."/>
            <person name="Del Rio T.G."/>
            <person name="Tice H."/>
            <person name="Deshpande S."/>
            <person name="Cheng J.F."/>
            <person name="Tapia R."/>
            <person name="Han C."/>
            <person name="Goodwin L."/>
            <person name="Pitluck S."/>
            <person name="Liolios K."/>
            <person name="Mavromatis K."/>
            <person name="Mikhailova N."/>
            <person name="Pati A."/>
            <person name="Chen A."/>
            <person name="Palaniappan K."/>
            <person name="Land M."/>
            <person name="Hauser L."/>
            <person name="Chang Y.J."/>
            <person name="Jeffries C.D."/>
            <person name="Brambilla E."/>
            <person name="Rohde M."/>
            <person name="Goker M."/>
            <person name="Tindall B.J."/>
            <person name="Woyke T."/>
            <person name="Bristow J."/>
            <person name="Eisen J.A."/>
            <person name="Markowitz V."/>
            <person name="Hugenholtz P."/>
            <person name="Kyrpides N.C."/>
            <person name="Klenk H.P."/>
            <person name="Lapidus A."/>
        </authorList>
    </citation>
    <scope>NUCLEOTIDE SEQUENCE [LARGE SCALE GENOMIC DNA]</scope>
    <source>
        <strain evidence="5">DSM 17093 / CIP 108686 / LMG 22925 / RQ-24</strain>
    </source>
</reference>
<dbReference type="eggNOG" id="COG0748">
    <property type="taxonomic scope" value="Bacteria"/>
</dbReference>
<dbReference type="Gene3D" id="3.20.180.10">
    <property type="entry name" value="PNP-oxidase-like"/>
    <property type="match status" value="1"/>
</dbReference>
<feature type="domain" description="CREG-like beta-barrel" evidence="3">
    <location>
        <begin position="16"/>
        <end position="161"/>
    </location>
</feature>
<accession>D7CW17</accession>
<evidence type="ECO:0000259" key="2">
    <source>
        <dbReference type="Pfam" id="PF10615"/>
    </source>
</evidence>
<dbReference type="PANTHER" id="PTHR13343:SF24">
    <property type="entry name" value="OS07G0573800 PROTEIN"/>
    <property type="match status" value="1"/>
</dbReference>
<dbReference type="STRING" id="649638.Trad_1155"/>
<dbReference type="SUPFAM" id="SSF50475">
    <property type="entry name" value="FMN-binding split barrel"/>
    <property type="match status" value="1"/>
</dbReference>